<dbReference type="Proteomes" id="UP001629953">
    <property type="component" value="Unassembled WGS sequence"/>
</dbReference>
<proteinExistence type="predicted"/>
<feature type="domain" description="NAD-glutamate dehydrogenase ACT2" evidence="5">
    <location>
        <begin position="403"/>
        <end position="492"/>
    </location>
</feature>
<feature type="domain" description="NAD-glutamate dehydrogenase N-terminal ACT1" evidence="4">
    <location>
        <begin position="33"/>
        <end position="175"/>
    </location>
</feature>
<accession>A0ABW9G329</accession>
<dbReference type="InterPro" id="IPR036291">
    <property type="entry name" value="NAD(P)-bd_dom_sf"/>
</dbReference>
<dbReference type="EC" id="1.4.1.2" evidence="7"/>
<dbReference type="Pfam" id="PF21075">
    <property type="entry name" value="GDH_ACT1"/>
    <property type="match status" value="1"/>
</dbReference>
<dbReference type="EMBL" id="JBEQCT010000001">
    <property type="protein sequence ID" value="MFM2484070.1"/>
    <property type="molecule type" value="Genomic_DNA"/>
</dbReference>
<evidence type="ECO:0000259" key="2">
    <source>
        <dbReference type="Pfam" id="PF05088"/>
    </source>
</evidence>
<evidence type="ECO:0000313" key="8">
    <source>
        <dbReference type="Proteomes" id="UP001629953"/>
    </source>
</evidence>
<evidence type="ECO:0000259" key="6">
    <source>
        <dbReference type="Pfam" id="PF21077"/>
    </source>
</evidence>
<dbReference type="PIRSF" id="PIRSF036761">
    <property type="entry name" value="GDH_Mll4104"/>
    <property type="match status" value="1"/>
</dbReference>
<evidence type="ECO:0000313" key="7">
    <source>
        <dbReference type="EMBL" id="MFM2484070.1"/>
    </source>
</evidence>
<reference evidence="7 8" key="1">
    <citation type="journal article" date="2013" name="Int. J. Syst. Evol. Microbiol.">
        <title>Celerinatantimonas yamalensis sp. nov., a cold-adapted diazotrophic bacterium from a cold permafrost brine.</title>
        <authorList>
            <person name="Shcherbakova V."/>
            <person name="Chuvilskaya N."/>
            <person name="Rivkina E."/>
            <person name="Demidov N."/>
            <person name="Uchaeva V."/>
            <person name="Suetin S."/>
            <person name="Suzina N."/>
            <person name="Gilichinsky D."/>
        </authorList>
    </citation>
    <scope>NUCLEOTIDE SEQUENCE [LARGE SCALE GENOMIC DNA]</scope>
    <source>
        <strain evidence="7 8">C7</strain>
    </source>
</reference>
<dbReference type="GO" id="GO:0004352">
    <property type="term" value="F:glutamate dehydrogenase (NAD+) activity"/>
    <property type="evidence" value="ECO:0007669"/>
    <property type="project" value="UniProtKB-EC"/>
</dbReference>
<dbReference type="InterPro" id="IPR049058">
    <property type="entry name" value="NAD_Glu_DH_HM2"/>
</dbReference>
<organism evidence="7 8">
    <name type="scientific">Celerinatantimonas yamalensis</name>
    <dbReference type="NCBI Taxonomy" id="559956"/>
    <lineage>
        <taxon>Bacteria</taxon>
        <taxon>Pseudomonadati</taxon>
        <taxon>Pseudomonadota</taxon>
        <taxon>Gammaproteobacteria</taxon>
        <taxon>Celerinatantimonadaceae</taxon>
        <taxon>Celerinatantimonas</taxon>
    </lineage>
</organism>
<dbReference type="Pfam" id="PF21076">
    <property type="entry name" value="GDH_ACT2"/>
    <property type="match status" value="1"/>
</dbReference>
<dbReference type="SUPFAM" id="SSF51735">
    <property type="entry name" value="NAD(P)-binding Rossmann-fold domains"/>
    <property type="match status" value="1"/>
</dbReference>
<dbReference type="PANTHER" id="PTHR43403">
    <property type="entry name" value="NAD-SPECIFIC GLUTAMATE DEHYDROGENASE"/>
    <property type="match status" value="1"/>
</dbReference>
<evidence type="ECO:0000259" key="5">
    <source>
        <dbReference type="Pfam" id="PF21076"/>
    </source>
</evidence>
<dbReference type="Pfam" id="PF05088">
    <property type="entry name" value="Bac_GDH_CD"/>
    <property type="match status" value="1"/>
</dbReference>
<dbReference type="InterPro" id="IPR049064">
    <property type="entry name" value="NAD_Glu_DH_ACT3"/>
</dbReference>
<dbReference type="Pfam" id="PF21077">
    <property type="entry name" value="GDH_ACT3"/>
    <property type="match status" value="1"/>
</dbReference>
<comment type="caution">
    <text evidence="7">The sequence shown here is derived from an EMBL/GenBank/DDBJ whole genome shotgun (WGS) entry which is preliminary data.</text>
</comment>
<dbReference type="Pfam" id="PF21073">
    <property type="entry name" value="GDH_HM1"/>
    <property type="match status" value="1"/>
</dbReference>
<evidence type="ECO:0000259" key="3">
    <source>
        <dbReference type="Pfam" id="PF21074"/>
    </source>
</evidence>
<dbReference type="RefSeq" id="WP_408622210.1">
    <property type="nucleotide sequence ID" value="NZ_JBEQCT010000001.1"/>
</dbReference>
<dbReference type="Pfam" id="PF21078">
    <property type="entry name" value="GDH_HM3"/>
    <property type="match status" value="1"/>
</dbReference>
<feature type="domain" description="NAD-specific glutamate dehydrogenase C-terminal" evidence="3">
    <location>
        <begin position="1262"/>
        <end position="1598"/>
    </location>
</feature>
<dbReference type="InterPro" id="IPR049062">
    <property type="entry name" value="NAD_Glu_DH_ACT2"/>
</dbReference>
<dbReference type="InterPro" id="IPR046346">
    <property type="entry name" value="Aminoacid_DH-like_N_sf"/>
</dbReference>
<dbReference type="Pfam" id="PF21079">
    <property type="entry name" value="GDH_HM2"/>
    <property type="match status" value="1"/>
</dbReference>
<dbReference type="InterPro" id="IPR049059">
    <property type="entry name" value="NAD_Glu_DH_HM1"/>
</dbReference>
<name>A0ABW9G329_9GAMM</name>
<feature type="domain" description="NAD-glutamate dehydrogenase ACT3" evidence="6">
    <location>
        <begin position="547"/>
        <end position="627"/>
    </location>
</feature>
<dbReference type="SUPFAM" id="SSF53223">
    <property type="entry name" value="Aminoacid dehydrogenase-like, N-terminal domain"/>
    <property type="match status" value="1"/>
</dbReference>
<evidence type="ECO:0000256" key="1">
    <source>
        <dbReference type="ARBA" id="ARBA00023002"/>
    </source>
</evidence>
<dbReference type="InterPro" id="IPR024727">
    <property type="entry name" value="NAD_Glu_DH_N_ACT1"/>
</dbReference>
<feature type="domain" description="NAD-glutamate dehydrogenase catalytic" evidence="2">
    <location>
        <begin position="724"/>
        <end position="1215"/>
    </location>
</feature>
<dbReference type="Pfam" id="PF21074">
    <property type="entry name" value="GDH_C"/>
    <property type="match status" value="1"/>
</dbReference>
<gene>
    <name evidence="7" type="ORF">ABUE30_03160</name>
</gene>
<dbReference type="InterPro" id="IPR048381">
    <property type="entry name" value="GDH_C"/>
</dbReference>
<dbReference type="PANTHER" id="PTHR43403:SF1">
    <property type="entry name" value="NAD-SPECIFIC GLUTAMATE DEHYDROGENASE"/>
    <property type="match status" value="1"/>
</dbReference>
<sequence>MTRVHVSSVLLEKVYAIVERKLPDGEASIATQFMAKMFEGLSSIDLSRHSDSDLYGMGINLWNALQETTVDETYIYVYNPELSRHGWQSAHTVVEIVVRDQPFLVDSIRMALNRSGINAHLFLHEPMAVQRDSKGLVSTIARTAENRDSAHQTAFIIEIDRQSSQQTIDTIKDELSQVLKEISLVVCDWMSMRDKLQTVTRSLEQSAQQHQYDFDQQLGFLKWLSNDNFTFLGYRFYALKPVEGDYHLEPAEGDVFGIFRSDIETPTVILSSVPEEARYLALNKNPLLLNKSRFKSRVHRPAYIDHIGVKAFDVKGKVVGEHRFIGLYASVIYNHSVMDIPLINEKVKRIMDNSDLSAGSHAYKALLNFIETYPRDDLIQASEDELLETGIAVFQIQERDQVKLFVRRDIYGRFYSCLVYTTKERFNTSFRQKTQAILKEYFSGVGDVEFSTYFTEGALARTHYLVRVEAPRDDINLAELEQNLIEAARSWDDKLSDSLIANFGEDEAHRLIRKYQAAFPRSFKESVMPGSAVADISQLEQLHSEEELGMLLYRPQEQKRSSNQVNLKLFHLGAPLFLSDILPMLENMGLRVIGESPYRIHTVEEQTYWILEFAMCYVGDGELELDKYRDNFQQAFAGIWRGTIESDGFNRLVLQAGLTGRNVTILRSYAKYMRQIGVKFSQQYMEEALSRYPHIAAMLVQLFQSRFALDLRDSAQEELLSQSIIDSLERVDNLDDDRIIRRFLELIQATIRTNYYRYNQMRDYISFKFLPEHISEMPEPKPHFEIFVYSPRVEGVHLRGGKVARGGLRWSDRREDFRTEILGLMKAQQVKNTVIVPVGAKGGFVCKQLPAITDRDAWLSEGQNCYRIFIRGLLDITDNILDGEIISPEDVIRHDEDDPYLVVAADKGTATFSDIANEISAQYQFWLGDAFASGGSHGYDHKGMGITAKGAWESVQRHFKELGKNCQLEPFSCIGIGDMAGDVFGNGMLLSEQTQLIAAFNHMHIFIDPTPDTAASYQERKRLFDKPRSSWDDYDRSLISKGGGLFLRSAKSIPLSVEMRQILATDAKRLAPNELIKVILKAPVDLLWNGGIGTYVKATHETDLEVGDRANDPVRINGAELGAKIVGEGGNLGCTQQGRIEFATHGGQINTDFTDNVGGVDCSDNEVNIKILLNSLVRKGDLTEKQRNEILTQMTDDISTIVLRHAYRQGQSISITESLGQGVGKENIRFIHSLERQGWLDRTLENLPSDDELSERIATKIGLTRPEMAILVAYAKMVLKQQFNTPELTEDEYFQQVLVQSFPPLLQERYRDAMDEHPLRSEIIATRLANQIVDDMGFNFVARLQDDTGASAAEICICYVMSREIFGIQHLFEQLEALDNQVDAQVQLDLMGKVRRLMRRAVRRFLRQRNRKLTIDEQVARYQPVYQTLINSLDDALVPEEVTEIQDNVDLWALAGVPVEVARRVAELSSIFACLDIAEISEQVDSTAFYVADLYFSLGAKMGLHWFLNQILTQPVDNHWQALARASFREELDWQQRVLVTHSIRWLEQEKLDADPGVDEWMLAHSQLIERWQHMLADFKTSTTHEFAKFSVLLRELNLLNLNCADLG</sequence>
<dbReference type="InterPro" id="IPR049056">
    <property type="entry name" value="NAD_Glu_DH_HM3"/>
</dbReference>
<protein>
    <submittedName>
        <fullName evidence="7">NAD-glutamate dehydrogenase</fullName>
        <ecNumber evidence="7">1.4.1.2</ecNumber>
    </submittedName>
</protein>
<keyword evidence="1 7" id="KW-0560">Oxidoreductase</keyword>
<dbReference type="Gene3D" id="3.40.50.720">
    <property type="entry name" value="NAD(P)-binding Rossmann-like Domain"/>
    <property type="match status" value="1"/>
</dbReference>
<dbReference type="InterPro" id="IPR007780">
    <property type="entry name" value="NAD_Glu_DH_bac"/>
</dbReference>
<evidence type="ECO:0000259" key="4">
    <source>
        <dbReference type="Pfam" id="PF21075"/>
    </source>
</evidence>
<dbReference type="InterPro" id="IPR028971">
    <property type="entry name" value="NAD-GDH_cat"/>
</dbReference>
<keyword evidence="8" id="KW-1185">Reference proteome</keyword>